<dbReference type="Proteomes" id="UP000618591">
    <property type="component" value="Unassembled WGS sequence"/>
</dbReference>
<dbReference type="Pfam" id="PF05016">
    <property type="entry name" value="ParE_toxin"/>
    <property type="match status" value="1"/>
</dbReference>
<evidence type="ECO:0008006" key="5">
    <source>
        <dbReference type="Google" id="ProtNLM"/>
    </source>
</evidence>
<sequence length="108" mass="12458">MRVIDFSNAPAVMRYRLSLLADQDFDEIYTRGAELFGVDQADEYAAGLTRVFEFLASFPRAARERVEANPPVRAHPYKSHLIVYIIDNEEIVIVRIRHGHEDWLADPL</sequence>
<dbReference type="Gene3D" id="3.30.2310.20">
    <property type="entry name" value="RelE-like"/>
    <property type="match status" value="1"/>
</dbReference>
<dbReference type="PANTHER" id="PTHR33755">
    <property type="entry name" value="TOXIN PARE1-RELATED"/>
    <property type="match status" value="1"/>
</dbReference>
<comment type="similarity">
    <text evidence="1">Belongs to the RelE toxin family.</text>
</comment>
<evidence type="ECO:0000256" key="1">
    <source>
        <dbReference type="ARBA" id="ARBA00006226"/>
    </source>
</evidence>
<evidence type="ECO:0000313" key="4">
    <source>
        <dbReference type="Proteomes" id="UP000618591"/>
    </source>
</evidence>
<name>A0ABQ1GUF3_9SPHN</name>
<reference evidence="4" key="1">
    <citation type="journal article" date="2019" name="Int. J. Syst. Evol. Microbiol.">
        <title>The Global Catalogue of Microorganisms (GCM) 10K type strain sequencing project: providing services to taxonomists for standard genome sequencing and annotation.</title>
        <authorList>
            <consortium name="The Broad Institute Genomics Platform"/>
            <consortium name="The Broad Institute Genome Sequencing Center for Infectious Disease"/>
            <person name="Wu L."/>
            <person name="Ma J."/>
        </authorList>
    </citation>
    <scope>NUCLEOTIDE SEQUENCE [LARGE SCALE GENOMIC DNA]</scope>
    <source>
        <strain evidence="4">CGMCC 1.10106</strain>
    </source>
</reference>
<accession>A0ABQ1GUF3</accession>
<dbReference type="EMBL" id="BMDW01000011">
    <property type="protein sequence ID" value="GGA50589.1"/>
    <property type="molecule type" value="Genomic_DNA"/>
</dbReference>
<evidence type="ECO:0000256" key="2">
    <source>
        <dbReference type="ARBA" id="ARBA00022649"/>
    </source>
</evidence>
<evidence type="ECO:0000313" key="3">
    <source>
        <dbReference type="EMBL" id="GGA50589.1"/>
    </source>
</evidence>
<dbReference type="InterPro" id="IPR035093">
    <property type="entry name" value="RelE/ParE_toxin_dom_sf"/>
</dbReference>
<proteinExistence type="inferred from homology"/>
<dbReference type="InterPro" id="IPR007712">
    <property type="entry name" value="RelE/ParE_toxin"/>
</dbReference>
<comment type="caution">
    <text evidence="3">The sequence shown here is derived from an EMBL/GenBank/DDBJ whole genome shotgun (WGS) entry which is preliminary data.</text>
</comment>
<keyword evidence="4" id="KW-1185">Reference proteome</keyword>
<dbReference type="PANTHER" id="PTHR33755:SF9">
    <property type="entry name" value="TOXIN PARE1"/>
    <property type="match status" value="1"/>
</dbReference>
<dbReference type="InterPro" id="IPR051803">
    <property type="entry name" value="TA_system_RelE-like_toxin"/>
</dbReference>
<protein>
    <recommendedName>
        <fullName evidence="5">Toxin</fullName>
    </recommendedName>
</protein>
<dbReference type="RefSeq" id="WP_229733024.1">
    <property type="nucleotide sequence ID" value="NZ_BMDW01000011.1"/>
</dbReference>
<organism evidence="3 4">
    <name type="scientific">Sphingomonas psychrolutea</name>
    <dbReference type="NCBI Taxonomy" id="1259676"/>
    <lineage>
        <taxon>Bacteria</taxon>
        <taxon>Pseudomonadati</taxon>
        <taxon>Pseudomonadota</taxon>
        <taxon>Alphaproteobacteria</taxon>
        <taxon>Sphingomonadales</taxon>
        <taxon>Sphingomonadaceae</taxon>
        <taxon>Sphingomonas</taxon>
    </lineage>
</organism>
<keyword evidence="2" id="KW-1277">Toxin-antitoxin system</keyword>
<gene>
    <name evidence="3" type="ORF">GCM10011395_21210</name>
</gene>